<protein>
    <submittedName>
        <fullName evidence="4">Reverse transcriptase domain-containing protein</fullName>
    </submittedName>
</protein>
<reference evidence="2 3" key="1">
    <citation type="submission" date="2018-11" db="EMBL/GenBank/DDBJ databases">
        <authorList>
            <consortium name="Pathogen Informatics"/>
        </authorList>
    </citation>
    <scope>NUCLEOTIDE SEQUENCE [LARGE SCALE GENOMIC DNA]</scope>
</reference>
<accession>A0A3P8FL24</accession>
<proteinExistence type="predicted"/>
<dbReference type="AlphaFoldDB" id="A0A183GVE0"/>
<dbReference type="EMBL" id="UZAH01040534">
    <property type="protein sequence ID" value="VDP58764.1"/>
    <property type="molecule type" value="Genomic_DNA"/>
</dbReference>
<reference evidence="4" key="2">
    <citation type="submission" date="2019-09" db="UniProtKB">
        <authorList>
            <consortium name="WormBaseParasite"/>
        </authorList>
    </citation>
    <scope>IDENTIFICATION</scope>
</reference>
<name>A0A183GVE0_HELPZ</name>
<keyword evidence="3" id="KW-1185">Reference proteome</keyword>
<dbReference type="PANTHER" id="PTHR47027:SF25">
    <property type="entry name" value="REVERSE TRANSCRIPTASE DOMAIN-CONTAINING PROTEIN"/>
    <property type="match status" value="1"/>
</dbReference>
<dbReference type="Proteomes" id="UP000050761">
    <property type="component" value="Unassembled WGS sequence"/>
</dbReference>
<evidence type="ECO:0000313" key="2">
    <source>
        <dbReference type="EMBL" id="VDP58764.1"/>
    </source>
</evidence>
<gene>
    <name evidence="2" type="ORF">HPBE_LOCUS26659</name>
</gene>
<evidence type="ECO:0000256" key="1">
    <source>
        <dbReference type="SAM" id="MobiDB-lite"/>
    </source>
</evidence>
<evidence type="ECO:0000313" key="3">
    <source>
        <dbReference type="Proteomes" id="UP000050761"/>
    </source>
</evidence>
<organism evidence="3 4">
    <name type="scientific">Heligmosomoides polygyrus</name>
    <name type="common">Parasitic roundworm</name>
    <dbReference type="NCBI Taxonomy" id="6339"/>
    <lineage>
        <taxon>Eukaryota</taxon>
        <taxon>Metazoa</taxon>
        <taxon>Ecdysozoa</taxon>
        <taxon>Nematoda</taxon>
        <taxon>Chromadorea</taxon>
        <taxon>Rhabditida</taxon>
        <taxon>Rhabditina</taxon>
        <taxon>Rhabditomorpha</taxon>
        <taxon>Strongyloidea</taxon>
        <taxon>Heligmosomidae</taxon>
        <taxon>Heligmosomoides</taxon>
    </lineage>
</organism>
<accession>A0A183GVE0</accession>
<dbReference type="WBParaSite" id="HPBE_0002666001-mRNA-1">
    <property type="protein sequence ID" value="HPBE_0002666001-mRNA-1"/>
    <property type="gene ID" value="HPBE_0002666001"/>
</dbReference>
<dbReference type="OrthoDB" id="8197512at2759"/>
<evidence type="ECO:0000313" key="4">
    <source>
        <dbReference type="WBParaSite" id="HPBE_0002666001-mRNA-1"/>
    </source>
</evidence>
<dbReference type="PANTHER" id="PTHR47027">
    <property type="entry name" value="REVERSE TRANSCRIPTASE DOMAIN-CONTAINING PROTEIN"/>
    <property type="match status" value="1"/>
</dbReference>
<feature type="region of interest" description="Disordered" evidence="1">
    <location>
        <begin position="120"/>
        <end position="150"/>
    </location>
</feature>
<sequence>MWKLARSYIAFYTRQGVLPLLFSVALDFIMRKSMKGDETGIKWSRTHHLRDLDFVDDVATITENSGLLQQATTNLVNEGKKIGLRLNPNKSKVMSIGRTDMNLAKISESRRELWQPSEIFATSGSPTTRPRRGFHHSGSARPHCGGSDMDEFSRCCRETL</sequence>